<dbReference type="EMBL" id="CP003316">
    <property type="protein sequence ID" value="AFA38810.1"/>
    <property type="molecule type" value="Genomic_DNA"/>
</dbReference>
<accession>H6Q880</accession>
<reference evidence="1 2" key="1">
    <citation type="journal article" date="2012" name="Stand. Genomic Sci.">
        <title>Complete genome sequence of Pyrobaculum oguniense.</title>
        <authorList>
            <person name="Bernick D.L."/>
            <person name="Karplus K."/>
            <person name="Lui L.M."/>
            <person name="Coker J.K."/>
            <person name="Murphy J.N."/>
            <person name="Chan P.P."/>
            <person name="Cozen A.E."/>
            <person name="Lowe T.M."/>
        </authorList>
    </citation>
    <scope>NUCLEOTIDE SEQUENCE [LARGE SCALE GENOMIC DNA]</scope>
    <source>
        <strain evidence="1 2">TE7</strain>
    </source>
</reference>
<keyword evidence="2" id="KW-1185">Reference proteome</keyword>
<dbReference type="Proteomes" id="UP000009062">
    <property type="component" value="Chromosome"/>
</dbReference>
<evidence type="ECO:0000313" key="1">
    <source>
        <dbReference type="EMBL" id="AFA38810.1"/>
    </source>
</evidence>
<gene>
    <name evidence="1" type="ordered locus">Pogu_0783</name>
</gene>
<protein>
    <submittedName>
        <fullName evidence="1">Uncharacterized protein</fullName>
    </submittedName>
</protein>
<dbReference type="KEGG" id="pog:Pogu_0783"/>
<dbReference type="HOGENOM" id="CLU_3075510_0_0_2"/>
<proteinExistence type="predicted"/>
<dbReference type="AlphaFoldDB" id="H6Q880"/>
<name>H6Q880_PYROT</name>
<sequence>MDVVDRLNSWWFSPSWEDEDKHLRQWQGERVRWVPGWIAGPRPVCLEFRLRP</sequence>
<evidence type="ECO:0000313" key="2">
    <source>
        <dbReference type="Proteomes" id="UP000009062"/>
    </source>
</evidence>
<organism evidence="1 2">
    <name type="scientific">Pyrobaculum oguniense (strain DSM 13380 / JCM 10595 / TE7)</name>
    <dbReference type="NCBI Taxonomy" id="698757"/>
    <lineage>
        <taxon>Archaea</taxon>
        <taxon>Thermoproteota</taxon>
        <taxon>Thermoprotei</taxon>
        <taxon>Thermoproteales</taxon>
        <taxon>Thermoproteaceae</taxon>
        <taxon>Pyrobaculum</taxon>
    </lineage>
</organism>